<sequence>MAYILGFIMLFMGGSQAPDSGNDPLHEILQHLEQQTGYRFLYKDALVANKTGYLTYSENWQSELLDELEKWDLSAKIDSSRKQVIIYASQRNPVSVSAISGEIIDKLSGEQLPFATVALISNSGTQSITQSDQHGRYRIPVPEGEEEFTVRVSYIGYDSYELNMNRNSIDSTGQIHIRLSPSAYEISEIVVTGSGSGKSDGSVYRGMLEAGSFSAAGEANAVRMLSVLPSVNSGTSLSDGAHIRGSNSDALNVLLDGSVIYNRSHLFGLIDSFNSDIIRTGNFYYDVAPAKYHAPPGGVLSLVTKSGSLHSYGGGLGLSSTVVKGSLEGPIRRGQSSFMIAARHSIIDQVNIFGLDDMIAWGLDTDRPSSLSDDIDRLEDRISRPLDSSAQFFDFHGKVFIENSEGSRWALSGYAGGDRTSQQTERLVRTGFNSPGNRFDLSEFLTKNTWGNRSFNISNYRNTGFNNSFLHFQGGYSYYYTEMLKEDFVYQRPSLNEGQQLLFVDNFENESELNHVYVSGEFNSGMFTGGVSLNFFDSAYLENSLGRQDFFQGSGPFMPEVYVDLTTDESKSHTIQGGVRVQYYSDGDYLNLSPRVKLSLFRNNRISAAVGFSRNYQYLYKLSIYNLSAADIWITAVPEQPPTLSDLLSGGVYVDMWSGAKFQAEAYFKWQQNIRYHEINIQNLDTSFENQPWFSDNDGYASGLELLFSQRFGKAAFTQSYTWSVSQMRNERLNSGEWFYTEWDRTHQFKTLFQFTPAAGLDLHLSWTYLSGAPDRLTLFEDTPERLGDYIRTDLSISYSAELSGAGVVLRANMYNLTGRNNPWYREWVPVVTTEAGRTQLRPVQADIYDLGFQPSFTAKINF</sequence>
<accession>A0A316TV96</accession>
<dbReference type="InterPro" id="IPR008969">
    <property type="entry name" value="CarboxyPept-like_regulatory"/>
</dbReference>
<dbReference type="InterPro" id="IPR037066">
    <property type="entry name" value="Plug_dom_sf"/>
</dbReference>
<evidence type="ECO:0000313" key="2">
    <source>
        <dbReference type="Proteomes" id="UP000245533"/>
    </source>
</evidence>
<comment type="caution">
    <text evidence="1">The sequence shown here is derived from an EMBL/GenBank/DDBJ whole genome shotgun (WGS) entry which is preliminary data.</text>
</comment>
<dbReference type="EMBL" id="QGGB01000002">
    <property type="protein sequence ID" value="PWN07701.1"/>
    <property type="molecule type" value="Genomic_DNA"/>
</dbReference>
<dbReference type="SUPFAM" id="SSF49464">
    <property type="entry name" value="Carboxypeptidase regulatory domain-like"/>
    <property type="match status" value="1"/>
</dbReference>
<dbReference type="Proteomes" id="UP000245533">
    <property type="component" value="Unassembled WGS sequence"/>
</dbReference>
<dbReference type="Pfam" id="PF13715">
    <property type="entry name" value="CarbopepD_reg_2"/>
    <property type="match status" value="1"/>
</dbReference>
<reference evidence="1 2" key="1">
    <citation type="submission" date="2018-05" db="EMBL/GenBank/DDBJ databases">
        <title>Rhodohalobacter halophilus gen. nov., sp. nov., a moderately halophilic member of the family Balneolaceae.</title>
        <authorList>
            <person name="Liu Z.-W."/>
        </authorList>
    </citation>
    <scope>NUCLEOTIDE SEQUENCE [LARGE SCALE GENOMIC DNA]</scope>
    <source>
        <strain evidence="1 2">8A47</strain>
    </source>
</reference>
<dbReference type="AlphaFoldDB" id="A0A316TV96"/>
<organism evidence="1 2">
    <name type="scientific">Rhodohalobacter mucosus</name>
    <dbReference type="NCBI Taxonomy" id="2079485"/>
    <lineage>
        <taxon>Bacteria</taxon>
        <taxon>Pseudomonadati</taxon>
        <taxon>Balneolota</taxon>
        <taxon>Balneolia</taxon>
        <taxon>Balneolales</taxon>
        <taxon>Balneolaceae</taxon>
        <taxon>Rhodohalobacter</taxon>
    </lineage>
</organism>
<dbReference type="Gene3D" id="2.170.130.10">
    <property type="entry name" value="TonB-dependent receptor, plug domain"/>
    <property type="match status" value="1"/>
</dbReference>
<dbReference type="RefSeq" id="WP_109644100.1">
    <property type="nucleotide sequence ID" value="NZ_QGGB01000002.1"/>
</dbReference>
<keyword evidence="2" id="KW-1185">Reference proteome</keyword>
<dbReference type="Gene3D" id="2.60.40.1120">
    <property type="entry name" value="Carboxypeptidase-like, regulatory domain"/>
    <property type="match status" value="1"/>
</dbReference>
<protein>
    <submittedName>
        <fullName evidence="1">Uncharacterized protein</fullName>
    </submittedName>
</protein>
<dbReference type="SUPFAM" id="SSF56935">
    <property type="entry name" value="Porins"/>
    <property type="match status" value="1"/>
</dbReference>
<proteinExistence type="predicted"/>
<dbReference type="OrthoDB" id="9803050at2"/>
<name>A0A316TV96_9BACT</name>
<evidence type="ECO:0000313" key="1">
    <source>
        <dbReference type="EMBL" id="PWN07701.1"/>
    </source>
</evidence>
<gene>
    <name evidence="1" type="ORF">DDZ15_01375</name>
</gene>